<protein>
    <recommendedName>
        <fullName evidence="3">Pentapeptide repeat-containing protein</fullName>
    </recommendedName>
</protein>
<gene>
    <name evidence="1" type="primary">yisX</name>
    <name evidence="1" type="ORF">Cme02nite_74800</name>
</gene>
<accession>A0A8J3LDK8</accession>
<dbReference type="Proteomes" id="UP000660339">
    <property type="component" value="Unassembled WGS sequence"/>
</dbReference>
<sequence length="214" mass="23054">MPTRPKPPAAMDTAVSPDHDLEDEATFRRLAFLDHDLNGQAADAAEFEQCRFTRTGLARTVLDRAMFTDCLVETSDWANLKATKSGLLRVEVSLGRLTGLHWVDGTLRDVTFRECRMDLATFRFTSFKDVAFIDCNLTRADFTNADLRGASFTGCDLSGAQFAQADCAGARFTRCELGGIGSVASLKGAVVSAHDLAGLAHTLAAALDITIDGS</sequence>
<proteinExistence type="predicted"/>
<evidence type="ECO:0000313" key="2">
    <source>
        <dbReference type="Proteomes" id="UP000660339"/>
    </source>
</evidence>
<dbReference type="Gene3D" id="2.160.20.80">
    <property type="entry name" value="E3 ubiquitin-protein ligase SopA"/>
    <property type="match status" value="1"/>
</dbReference>
<name>A0A8J3LDK8_9ACTN</name>
<evidence type="ECO:0000313" key="1">
    <source>
        <dbReference type="EMBL" id="GIG19148.1"/>
    </source>
</evidence>
<dbReference type="EMBL" id="BONJ01000048">
    <property type="protein sequence ID" value="GIG19148.1"/>
    <property type="molecule type" value="Genomic_DNA"/>
</dbReference>
<keyword evidence="2" id="KW-1185">Reference proteome</keyword>
<evidence type="ECO:0008006" key="3">
    <source>
        <dbReference type="Google" id="ProtNLM"/>
    </source>
</evidence>
<dbReference type="AlphaFoldDB" id="A0A8J3LDK8"/>
<comment type="caution">
    <text evidence="1">The sequence shown here is derived from an EMBL/GenBank/DDBJ whole genome shotgun (WGS) entry which is preliminary data.</text>
</comment>
<organism evidence="1 2">
    <name type="scientific">Catellatospora methionotrophica</name>
    <dbReference type="NCBI Taxonomy" id="121620"/>
    <lineage>
        <taxon>Bacteria</taxon>
        <taxon>Bacillati</taxon>
        <taxon>Actinomycetota</taxon>
        <taxon>Actinomycetes</taxon>
        <taxon>Micromonosporales</taxon>
        <taxon>Micromonosporaceae</taxon>
        <taxon>Catellatospora</taxon>
    </lineage>
</organism>
<dbReference type="InterPro" id="IPR052949">
    <property type="entry name" value="PA_immunity-related"/>
</dbReference>
<dbReference type="SUPFAM" id="SSF141571">
    <property type="entry name" value="Pentapeptide repeat-like"/>
    <property type="match status" value="1"/>
</dbReference>
<dbReference type="PANTHER" id="PTHR42999">
    <property type="entry name" value="ANTIBIOTIC RESISTANCE PROTEIN MCBG"/>
    <property type="match status" value="1"/>
</dbReference>
<dbReference type="PANTHER" id="PTHR42999:SF1">
    <property type="entry name" value="PENTAPEPTIDE REPEAT-CONTAINING PROTEIN"/>
    <property type="match status" value="1"/>
</dbReference>
<dbReference type="Pfam" id="PF13599">
    <property type="entry name" value="Pentapeptide_4"/>
    <property type="match status" value="1"/>
</dbReference>
<dbReference type="InterPro" id="IPR001646">
    <property type="entry name" value="5peptide_repeat"/>
</dbReference>
<reference evidence="1" key="1">
    <citation type="submission" date="2021-01" db="EMBL/GenBank/DDBJ databases">
        <title>Whole genome shotgun sequence of Catellatospora methionotrophica NBRC 14553.</title>
        <authorList>
            <person name="Komaki H."/>
            <person name="Tamura T."/>
        </authorList>
    </citation>
    <scope>NUCLEOTIDE SEQUENCE</scope>
    <source>
        <strain evidence="1">NBRC 14553</strain>
    </source>
</reference>